<proteinExistence type="predicted"/>
<accession>A0A5E7SE63</accession>
<gene>
    <name evidence="1" type="ORF">PS922_02121</name>
</gene>
<evidence type="ECO:0000313" key="1">
    <source>
        <dbReference type="EMBL" id="VVP84324.1"/>
    </source>
</evidence>
<name>A0A5E7SE63_PSEFL</name>
<sequence>MAVCEGKMCRHLKMQVALLVFCEEEGIAATGSALARAFEEMMDRARLSENNERWWAALTGYSYCEGHLRAIVNRVPAVQRLVDHPFWRVLELSVIEGQVNADTLLNRYYPDFLRVGLIKQKQWLSRCNNLERLTLCLLLVASYRCSAVHLESIARALNRLCAENIWNPARYALVGLVRCWLEYLSGFNLLPRMLSNNEELNFRVMYWQALHELCWRTPLVQNEQQWRAVCHVLENADQARQEKILQSLTQLDAAGGSIFGDATLHSLYRCRSGVLRGWGCEPDDVNLA</sequence>
<protein>
    <submittedName>
        <fullName evidence="1">Uncharacterized protein</fullName>
    </submittedName>
</protein>
<reference evidence="1 2" key="1">
    <citation type="submission" date="2019-09" db="EMBL/GenBank/DDBJ databases">
        <authorList>
            <person name="Chandra G."/>
            <person name="Truman W A."/>
        </authorList>
    </citation>
    <scope>NUCLEOTIDE SEQUENCE [LARGE SCALE GENOMIC DNA]</scope>
    <source>
        <strain evidence="1">PS922</strain>
    </source>
</reference>
<dbReference type="EMBL" id="CABVJB010000003">
    <property type="protein sequence ID" value="VVP84324.1"/>
    <property type="molecule type" value="Genomic_DNA"/>
</dbReference>
<evidence type="ECO:0000313" key="2">
    <source>
        <dbReference type="Proteomes" id="UP000325565"/>
    </source>
</evidence>
<organism evidence="1 2">
    <name type="scientific">Pseudomonas fluorescens</name>
    <dbReference type="NCBI Taxonomy" id="294"/>
    <lineage>
        <taxon>Bacteria</taxon>
        <taxon>Pseudomonadati</taxon>
        <taxon>Pseudomonadota</taxon>
        <taxon>Gammaproteobacteria</taxon>
        <taxon>Pseudomonadales</taxon>
        <taxon>Pseudomonadaceae</taxon>
        <taxon>Pseudomonas</taxon>
    </lineage>
</organism>
<dbReference type="Proteomes" id="UP000325565">
    <property type="component" value="Unassembled WGS sequence"/>
</dbReference>
<dbReference type="AlphaFoldDB" id="A0A5E7SE63"/>